<dbReference type="PANTHER" id="PTHR43849:SF2">
    <property type="entry name" value="BLL3936 PROTEIN"/>
    <property type="match status" value="1"/>
</dbReference>
<feature type="transmembrane region" description="Helical" evidence="2">
    <location>
        <begin position="168"/>
        <end position="191"/>
    </location>
</feature>
<keyword evidence="1" id="KW-0813">Transport</keyword>
<proteinExistence type="predicted"/>
<evidence type="ECO:0000256" key="1">
    <source>
        <dbReference type="RuleBase" id="RU369079"/>
    </source>
</evidence>
<dbReference type="NCBIfam" id="TIGR02123">
    <property type="entry name" value="TRAP_fused"/>
    <property type="match status" value="1"/>
</dbReference>
<feature type="transmembrane region" description="Helical" evidence="2">
    <location>
        <begin position="522"/>
        <end position="543"/>
    </location>
</feature>
<dbReference type="GO" id="GO:0022857">
    <property type="term" value="F:transmembrane transporter activity"/>
    <property type="evidence" value="ECO:0007669"/>
    <property type="project" value="UniProtKB-UniRule"/>
</dbReference>
<feature type="transmembrane region" description="Helical" evidence="2">
    <location>
        <begin position="464"/>
        <end position="485"/>
    </location>
</feature>
<dbReference type="EMBL" id="SMZO01000013">
    <property type="protein sequence ID" value="TDL89133.1"/>
    <property type="molecule type" value="Genomic_DNA"/>
</dbReference>
<sequence length="632" mass="65323">MRAATRHLTLQNAVFLAAFGLGAYHLMVVSGVLAISTMPMRVTHVMLALSLLFVLKPTSAGLAGTKLNLVISVAMVAATVGASAFLLTRWKAIAFSGGITSDGDFIAGVILLLAVFEAARRGIGWILAGITFVFFLYPFLAPYLPGVLEGRGASLERIVLVLTTDTQGIYGIPVGVAATYIIVFTIFGALLSNFGAGDFFFELSVRCTRGLRAASAKSAVLFSTLIGMVSGSAAGNVAVTGTVTIPIMKREGYQPHQAAAIEAVASTGGQIMPPVMGAAAFIMAEIVGVPYTSIMLSAIVPALLFFGSAFVVVHLQALKSGIVPNSKVRNADDAPLWKVLLKGGPFIAAFGILIAMMLMGFSPFMASLWAMAVLIAGDVLWRRKIDREFFGKILTSVSEGARSVVTISAACAAAGIIAGVLGVTGLGSKIATLIDVASGGYLFLALFFTMLTSIVLGMGLPTTAAYLILATVVAPALVKLGVPVLTAHFFVFYYGCISTITPPVALASYVAGGIAGANVNKVGWTAAAYAATSFVLPFAFVYGPGLLLGGGLIDNVMAVITAALGTFSIAVAIIGCLRGKLSPVLRILAAIAGLCLLFQGWVSAGLGFAILGSLIVMQQRTALKPETAKRTA</sequence>
<keyword evidence="5" id="KW-1185">Reference proteome</keyword>
<evidence type="ECO:0000313" key="5">
    <source>
        <dbReference type="Proteomes" id="UP000294562"/>
    </source>
</evidence>
<feature type="transmembrane region" description="Helical" evidence="2">
    <location>
        <begin position="555"/>
        <end position="577"/>
    </location>
</feature>
<feature type="transmembrane region" description="Helical" evidence="2">
    <location>
        <begin position="12"/>
        <end position="32"/>
    </location>
</feature>
<keyword evidence="1" id="KW-0997">Cell inner membrane</keyword>
<comment type="function">
    <text evidence="1">Part of the tripartite ATP-independent periplasmic (TRAP) transport system.</text>
</comment>
<dbReference type="PANTHER" id="PTHR43849">
    <property type="entry name" value="BLL3936 PROTEIN"/>
    <property type="match status" value="1"/>
</dbReference>
<comment type="caution">
    <text evidence="4">The sequence shown here is derived from an EMBL/GenBank/DDBJ whole genome shotgun (WGS) entry which is preliminary data.</text>
</comment>
<dbReference type="InterPro" id="IPR011853">
    <property type="entry name" value="TRAP_DctM-Dct_fused"/>
</dbReference>
<keyword evidence="2" id="KW-1133">Transmembrane helix</keyword>
<dbReference type="OrthoDB" id="9759894at2"/>
<dbReference type="RefSeq" id="WP_133342332.1">
    <property type="nucleotide sequence ID" value="NZ_SMZO01000013.1"/>
</dbReference>
<feature type="transmembrane region" description="Helical" evidence="2">
    <location>
        <begin position="67"/>
        <end position="87"/>
    </location>
</feature>
<feature type="transmembrane region" description="Helical" evidence="2">
    <location>
        <begin position="339"/>
        <end position="358"/>
    </location>
</feature>
<feature type="transmembrane region" description="Helical" evidence="2">
    <location>
        <begin position="294"/>
        <end position="318"/>
    </location>
</feature>
<accession>A0A4R6B3D4</accession>
<dbReference type="Proteomes" id="UP000294562">
    <property type="component" value="Unassembled WGS sequence"/>
</dbReference>
<feature type="transmembrane region" description="Helical" evidence="2">
    <location>
        <begin position="438"/>
        <end position="457"/>
    </location>
</feature>
<organism evidence="4 5">
    <name type="scientific">Meridianimarinicoccus aquatilis</name>
    <dbReference type="NCBI Taxonomy" id="2552766"/>
    <lineage>
        <taxon>Bacteria</taxon>
        <taxon>Pseudomonadati</taxon>
        <taxon>Pseudomonadota</taxon>
        <taxon>Alphaproteobacteria</taxon>
        <taxon>Rhodobacterales</taxon>
        <taxon>Paracoccaceae</taxon>
        <taxon>Meridianimarinicoccus</taxon>
    </lineage>
</organism>
<feature type="transmembrane region" description="Helical" evidence="2">
    <location>
        <begin position="584"/>
        <end position="617"/>
    </location>
</feature>
<keyword evidence="2" id="KW-0472">Membrane</keyword>
<evidence type="ECO:0000313" key="4">
    <source>
        <dbReference type="EMBL" id="TDL89133.1"/>
    </source>
</evidence>
<feature type="transmembrane region" description="Helical" evidence="2">
    <location>
        <begin position="402"/>
        <end position="426"/>
    </location>
</feature>
<gene>
    <name evidence="4" type="ORF">E2L05_07635</name>
</gene>
<evidence type="ECO:0000259" key="3">
    <source>
        <dbReference type="Pfam" id="PF06808"/>
    </source>
</evidence>
<feature type="domain" description="TRAP C4-dicarboxylate transport system permease DctM subunit" evidence="3">
    <location>
        <begin position="111"/>
        <end position="542"/>
    </location>
</feature>
<dbReference type="GO" id="GO:0005886">
    <property type="term" value="C:plasma membrane"/>
    <property type="evidence" value="ECO:0007669"/>
    <property type="project" value="UniProtKB-SubCell"/>
</dbReference>
<dbReference type="InterPro" id="IPR010656">
    <property type="entry name" value="DctM"/>
</dbReference>
<dbReference type="AlphaFoldDB" id="A0A4R6B3D4"/>
<feature type="transmembrane region" description="Helical" evidence="2">
    <location>
        <begin position="123"/>
        <end position="148"/>
    </location>
</feature>
<feature type="transmembrane region" description="Helical" evidence="2">
    <location>
        <begin position="93"/>
        <end position="116"/>
    </location>
</feature>
<feature type="transmembrane region" description="Helical" evidence="2">
    <location>
        <begin position="491"/>
        <end position="510"/>
    </location>
</feature>
<keyword evidence="2" id="KW-0812">Transmembrane</keyword>
<feature type="transmembrane region" description="Helical" evidence="2">
    <location>
        <begin position="38"/>
        <end position="55"/>
    </location>
</feature>
<reference evidence="4 5" key="1">
    <citation type="submission" date="2019-03" db="EMBL/GenBank/DDBJ databases">
        <title>Rhodobacteraceae bacterium SM1902, a new member of the family Rhodobacteraceae isolated from Yantai.</title>
        <authorList>
            <person name="Sun Y."/>
        </authorList>
    </citation>
    <scope>NUCLEOTIDE SEQUENCE [LARGE SCALE GENOMIC DNA]</scope>
    <source>
        <strain evidence="4 5">SM1902</strain>
    </source>
</reference>
<dbReference type="Pfam" id="PF06808">
    <property type="entry name" value="DctM"/>
    <property type="match status" value="1"/>
</dbReference>
<name>A0A4R6B3D4_9RHOB</name>
<keyword evidence="1" id="KW-1003">Cell membrane</keyword>
<protein>
    <submittedName>
        <fullName evidence="4">TRAP transporter fused permease subunit</fullName>
    </submittedName>
</protein>
<comment type="subcellular location">
    <subcellularLocation>
        <location evidence="1">Cell inner membrane</location>
        <topology evidence="1">Multi-pass membrane protein</topology>
    </subcellularLocation>
</comment>
<feature type="transmembrane region" description="Helical" evidence="2">
    <location>
        <begin position="219"/>
        <end position="239"/>
    </location>
</feature>
<evidence type="ECO:0000256" key="2">
    <source>
        <dbReference type="SAM" id="Phobius"/>
    </source>
</evidence>